<name>A0A2M8HAF3_9GAMM</name>
<evidence type="ECO:0008006" key="3">
    <source>
        <dbReference type="Google" id="ProtNLM"/>
    </source>
</evidence>
<protein>
    <recommendedName>
        <fullName evidence="3">AraC family transcriptional regulator</fullName>
    </recommendedName>
</protein>
<dbReference type="OrthoDB" id="5600861at2"/>
<dbReference type="EMBL" id="PGCP01000013">
    <property type="protein sequence ID" value="PJC93515.1"/>
    <property type="molecule type" value="Genomic_DNA"/>
</dbReference>
<comment type="caution">
    <text evidence="1">The sequence shown here is derived from an EMBL/GenBank/DDBJ whole genome shotgun (WGS) entry which is preliminary data.</text>
</comment>
<evidence type="ECO:0000313" key="2">
    <source>
        <dbReference type="Proteomes" id="UP000232060"/>
    </source>
</evidence>
<reference evidence="1 2" key="1">
    <citation type="submission" date="2017-11" db="EMBL/GenBank/DDBJ databases">
        <title>Draft genome sequence of environmental isolate Aeromonas lusitania sp. nov. MDC 2473.</title>
        <authorList>
            <person name="Colston S.M."/>
            <person name="Navarro A."/>
            <person name="Martinez-Murcia A.J."/>
            <person name="Graf J."/>
        </authorList>
    </citation>
    <scope>NUCLEOTIDE SEQUENCE [LARGE SCALE GENOMIC DNA]</scope>
    <source>
        <strain evidence="1 2">MDC 2473</strain>
    </source>
</reference>
<dbReference type="RefSeq" id="WP_100859774.1">
    <property type="nucleotide sequence ID" value="NZ_PGCP01000013.1"/>
</dbReference>
<proteinExistence type="predicted"/>
<dbReference type="Proteomes" id="UP000232060">
    <property type="component" value="Unassembled WGS sequence"/>
</dbReference>
<evidence type="ECO:0000313" key="1">
    <source>
        <dbReference type="EMBL" id="PJC93515.1"/>
    </source>
</evidence>
<sequence length="62" mass="7285">MSDNSLLPHGEDLRRAIRWLGEHHQHDLRSIEEASVRFDLSPLDEEFLIRYCREQAPGAQSR</sequence>
<keyword evidence="2" id="KW-1185">Reference proteome</keyword>
<gene>
    <name evidence="1" type="ORF">CUC44_09810</name>
</gene>
<dbReference type="AlphaFoldDB" id="A0A2M8HAF3"/>
<accession>A0A2M8HAF3</accession>
<organism evidence="1 2">
    <name type="scientific">Aeromonas lusitana</name>
    <dbReference type="NCBI Taxonomy" id="931529"/>
    <lineage>
        <taxon>Bacteria</taxon>
        <taxon>Pseudomonadati</taxon>
        <taxon>Pseudomonadota</taxon>
        <taxon>Gammaproteobacteria</taxon>
        <taxon>Aeromonadales</taxon>
        <taxon>Aeromonadaceae</taxon>
        <taxon>Aeromonas</taxon>
    </lineage>
</organism>